<dbReference type="InterPro" id="IPR026983">
    <property type="entry name" value="DHC"/>
</dbReference>
<reference evidence="4" key="2">
    <citation type="submission" date="2025-08" db="UniProtKB">
        <authorList>
            <consortium name="Ensembl"/>
        </authorList>
    </citation>
    <scope>IDENTIFICATION</scope>
</reference>
<reference evidence="4" key="3">
    <citation type="submission" date="2025-09" db="UniProtKB">
        <authorList>
            <consortium name="Ensembl"/>
        </authorList>
    </citation>
    <scope>IDENTIFICATION</scope>
</reference>
<keyword evidence="5" id="KW-1185">Reference proteome</keyword>
<evidence type="ECO:0000259" key="3">
    <source>
        <dbReference type="Pfam" id="PF18199"/>
    </source>
</evidence>
<accession>H2YHS2</accession>
<evidence type="ECO:0000259" key="2">
    <source>
        <dbReference type="Pfam" id="PF18198"/>
    </source>
</evidence>
<proteinExistence type="predicted"/>
<reference evidence="5" key="1">
    <citation type="submission" date="2003-08" db="EMBL/GenBank/DDBJ databases">
        <authorList>
            <person name="Birren B."/>
            <person name="Nusbaum C."/>
            <person name="Abebe A."/>
            <person name="Abouelleil A."/>
            <person name="Adekoya E."/>
            <person name="Ait-zahra M."/>
            <person name="Allen N."/>
            <person name="Allen T."/>
            <person name="An P."/>
            <person name="Anderson M."/>
            <person name="Anderson S."/>
            <person name="Arachchi H."/>
            <person name="Armbruster J."/>
            <person name="Bachantsang P."/>
            <person name="Baldwin J."/>
            <person name="Barry A."/>
            <person name="Bayul T."/>
            <person name="Blitshsteyn B."/>
            <person name="Bloom T."/>
            <person name="Blye J."/>
            <person name="Boguslavskiy L."/>
            <person name="Borowsky M."/>
            <person name="Boukhgalter B."/>
            <person name="Brunache A."/>
            <person name="Butler J."/>
            <person name="Calixte N."/>
            <person name="Calvo S."/>
            <person name="Camarata J."/>
            <person name="Campo K."/>
            <person name="Chang J."/>
            <person name="Cheshatsang Y."/>
            <person name="Citroen M."/>
            <person name="Collymore A."/>
            <person name="Considine T."/>
            <person name="Cook A."/>
            <person name="Cooke P."/>
            <person name="Corum B."/>
            <person name="Cuomo C."/>
            <person name="David R."/>
            <person name="Dawoe T."/>
            <person name="Degray S."/>
            <person name="Dodge S."/>
            <person name="Dooley K."/>
            <person name="Dorje P."/>
            <person name="Dorjee K."/>
            <person name="Dorris L."/>
            <person name="Duffey N."/>
            <person name="Dupes A."/>
            <person name="Elkins T."/>
            <person name="Engels R."/>
            <person name="Erickson J."/>
            <person name="Farina A."/>
            <person name="Faro S."/>
            <person name="Ferreira P."/>
            <person name="Fischer H."/>
            <person name="Fitzgerald M."/>
            <person name="Foley K."/>
            <person name="Gage D."/>
            <person name="Galagan J."/>
            <person name="Gearin G."/>
            <person name="Gnerre S."/>
            <person name="Gnirke A."/>
            <person name="Goyette A."/>
            <person name="Graham J."/>
            <person name="Grandbois E."/>
            <person name="Gyaltsen K."/>
            <person name="Hafez N."/>
            <person name="Hagopian D."/>
            <person name="Hagos B."/>
            <person name="Hall J."/>
            <person name="Hatcher B."/>
            <person name="Heller A."/>
            <person name="Higgins H."/>
            <person name="Honan T."/>
            <person name="Horn A."/>
            <person name="Houde N."/>
            <person name="Hughes L."/>
            <person name="Hulme W."/>
            <person name="Husby E."/>
            <person name="Iliev I."/>
            <person name="Jaffe D."/>
            <person name="Jones C."/>
            <person name="Kamal M."/>
            <person name="Kamat A."/>
            <person name="Kamvysselis M."/>
            <person name="Karlsson E."/>
            <person name="Kells C."/>
            <person name="Kieu A."/>
            <person name="Kisner P."/>
            <person name="Kodira C."/>
            <person name="Kulbokas E."/>
            <person name="Labutti K."/>
            <person name="Lama D."/>
            <person name="Landers T."/>
            <person name="Leger J."/>
            <person name="Levine S."/>
            <person name="Lewis D."/>
            <person name="Lewis T."/>
            <person name="Lindblad-toh K."/>
            <person name="Liu X."/>
            <person name="Lokyitsang T."/>
            <person name="Lokyitsang Y."/>
            <person name="Lucien O."/>
            <person name="Lui A."/>
            <person name="Ma L.J."/>
            <person name="Mabbitt R."/>
            <person name="Macdonald J."/>
            <person name="Maclean C."/>
            <person name="Major J."/>
            <person name="Manning J."/>
            <person name="Marabella R."/>
            <person name="Maru K."/>
            <person name="Matthews C."/>
            <person name="Mauceli E."/>
            <person name="Mccarthy M."/>
            <person name="Mcdonough S."/>
            <person name="Mcghee T."/>
            <person name="Meldrim J."/>
            <person name="Meneus L."/>
            <person name="Mesirov J."/>
            <person name="Mihalev A."/>
            <person name="Mihova T."/>
            <person name="Mikkelsen T."/>
            <person name="Mlenga V."/>
            <person name="Moru K."/>
            <person name="Mozes J."/>
            <person name="Mulrain L."/>
            <person name="Munson G."/>
            <person name="Naylor J."/>
            <person name="Newes C."/>
            <person name="Nguyen C."/>
            <person name="Nguyen N."/>
            <person name="Nguyen T."/>
            <person name="Nicol R."/>
            <person name="Nielsen C."/>
            <person name="Nizzari M."/>
            <person name="Norbu C."/>
            <person name="Norbu N."/>
            <person name="O'donnell P."/>
            <person name="Okoawo O."/>
            <person name="O'leary S."/>
            <person name="Omotosho B."/>
            <person name="O'neill K."/>
            <person name="Osman S."/>
            <person name="Parker S."/>
            <person name="Perrin D."/>
            <person name="Phunkhang P."/>
            <person name="Piqani B."/>
            <person name="Purcell S."/>
            <person name="Rachupka T."/>
            <person name="Ramasamy U."/>
            <person name="Rameau R."/>
            <person name="Ray V."/>
            <person name="Raymond C."/>
            <person name="Retta R."/>
            <person name="Richardson S."/>
            <person name="Rise C."/>
            <person name="Rodriguez J."/>
            <person name="Rogers J."/>
            <person name="Rogov P."/>
            <person name="Rutman M."/>
            <person name="Schupbach R."/>
            <person name="Seaman C."/>
            <person name="Settipalli S."/>
            <person name="Sharpe T."/>
            <person name="Sheridan J."/>
            <person name="Sherpa N."/>
            <person name="Shi J."/>
            <person name="Smirnov S."/>
            <person name="Smith C."/>
            <person name="Sougnez C."/>
            <person name="Spencer B."/>
            <person name="Stalker J."/>
            <person name="Stange-thomann N."/>
            <person name="Stavropoulos S."/>
            <person name="Stetson K."/>
            <person name="Stone C."/>
            <person name="Stone S."/>
            <person name="Stubbs M."/>
            <person name="Talamas J."/>
            <person name="Tchuinga P."/>
            <person name="Tenzing P."/>
            <person name="Tesfaye S."/>
            <person name="Theodore J."/>
            <person name="Thoulutsang Y."/>
            <person name="Topham K."/>
            <person name="Towey S."/>
            <person name="Tsamla T."/>
            <person name="Tsomo N."/>
            <person name="Vallee D."/>
            <person name="Vassiliev H."/>
            <person name="Venkataraman V."/>
            <person name="Vinson J."/>
            <person name="Vo A."/>
            <person name="Wade C."/>
            <person name="Wang S."/>
            <person name="Wangchuk T."/>
            <person name="Wangdi T."/>
            <person name="Whittaker C."/>
            <person name="Wilkinson J."/>
            <person name="Wu Y."/>
            <person name="Wyman D."/>
            <person name="Yadav S."/>
            <person name="Yang S."/>
            <person name="Yang X."/>
            <person name="Yeager S."/>
            <person name="Yee E."/>
            <person name="Young G."/>
            <person name="Zainoun J."/>
            <person name="Zembeck L."/>
            <person name="Zimmer A."/>
            <person name="Zody M."/>
            <person name="Lander E."/>
        </authorList>
    </citation>
    <scope>NUCLEOTIDE SEQUENCE [LARGE SCALE GENOMIC DNA]</scope>
</reference>
<dbReference type="InterPro" id="IPR041228">
    <property type="entry name" value="Dynein_C"/>
</dbReference>
<feature type="domain" description="Dynein heavy chain AAA lid" evidence="2">
    <location>
        <begin position="221"/>
        <end position="360"/>
    </location>
</feature>
<dbReference type="GO" id="GO:0007018">
    <property type="term" value="P:microtubule-based movement"/>
    <property type="evidence" value="ECO:0007669"/>
    <property type="project" value="InterPro"/>
</dbReference>
<dbReference type="InterPro" id="IPR004273">
    <property type="entry name" value="Dynein_heavy_D6_P-loop"/>
</dbReference>
<dbReference type="InterPro" id="IPR042219">
    <property type="entry name" value="AAA_lid_11_sf"/>
</dbReference>
<dbReference type="InterPro" id="IPR041658">
    <property type="entry name" value="AAA_lid_11"/>
</dbReference>
<dbReference type="AlphaFoldDB" id="H2YHS2"/>
<dbReference type="GeneTree" id="ENSGT00940000154791"/>
<dbReference type="GO" id="GO:0005929">
    <property type="term" value="C:cilium"/>
    <property type="evidence" value="ECO:0007669"/>
    <property type="project" value="UniProtKB-SubCell"/>
</dbReference>
<dbReference type="InterPro" id="IPR027417">
    <property type="entry name" value="P-loop_NTPase"/>
</dbReference>
<dbReference type="Gene3D" id="3.40.50.300">
    <property type="entry name" value="P-loop containing nucleotide triphosphate hydrolases"/>
    <property type="match status" value="1"/>
</dbReference>
<evidence type="ECO:0000259" key="1">
    <source>
        <dbReference type="Pfam" id="PF03028"/>
    </source>
</evidence>
<dbReference type="GO" id="GO:0000166">
    <property type="term" value="F:nucleotide binding"/>
    <property type="evidence" value="ECO:0007669"/>
    <property type="project" value="UniProtKB-KW"/>
</dbReference>
<dbReference type="GO" id="GO:0008569">
    <property type="term" value="F:minus-end-directed microtubule motor activity"/>
    <property type="evidence" value="ECO:0007669"/>
    <property type="project" value="InterPro"/>
</dbReference>
<dbReference type="Gene3D" id="1.20.1270.280">
    <property type="match status" value="1"/>
</dbReference>
<dbReference type="Pfam" id="PF03028">
    <property type="entry name" value="Dynein_heavy"/>
    <property type="match status" value="1"/>
</dbReference>
<dbReference type="Gene3D" id="3.10.490.20">
    <property type="match status" value="1"/>
</dbReference>
<dbReference type="Proteomes" id="UP000007875">
    <property type="component" value="Unassembled WGS sequence"/>
</dbReference>
<dbReference type="Ensembl" id="ENSCSAVT00000004939.1">
    <property type="protein sequence ID" value="ENSCSAVP00000004871.1"/>
    <property type="gene ID" value="ENSCSAVG00000002900.1"/>
</dbReference>
<dbReference type="PANTHER" id="PTHR22878">
    <property type="entry name" value="DYNEIN HEAVY CHAIN 6, AXONEMAL-LIKE-RELATED"/>
    <property type="match status" value="1"/>
</dbReference>
<protein>
    <submittedName>
        <fullName evidence="4">Uncharacterized protein</fullName>
    </submittedName>
</protein>
<evidence type="ECO:0000313" key="4">
    <source>
        <dbReference type="Ensembl" id="ENSCSAVP00000004871.1"/>
    </source>
</evidence>
<dbReference type="Pfam" id="PF18198">
    <property type="entry name" value="AAA_lid_11"/>
    <property type="match status" value="1"/>
</dbReference>
<dbReference type="Gene3D" id="1.10.8.720">
    <property type="entry name" value="Region D6 of dynein motor"/>
    <property type="match status" value="1"/>
</dbReference>
<feature type="domain" description="Dynein heavy chain C-terminal" evidence="3">
    <location>
        <begin position="366"/>
        <end position="697"/>
    </location>
</feature>
<dbReference type="GO" id="GO:0051959">
    <property type="term" value="F:dynein light intermediate chain binding"/>
    <property type="evidence" value="ECO:0007669"/>
    <property type="project" value="InterPro"/>
</dbReference>
<organism evidence="4 5">
    <name type="scientific">Ciona savignyi</name>
    <name type="common">Pacific transparent sea squirt</name>
    <dbReference type="NCBI Taxonomy" id="51511"/>
    <lineage>
        <taxon>Eukaryota</taxon>
        <taxon>Metazoa</taxon>
        <taxon>Chordata</taxon>
        <taxon>Tunicata</taxon>
        <taxon>Ascidiacea</taxon>
        <taxon>Phlebobranchia</taxon>
        <taxon>Cionidae</taxon>
        <taxon>Ciona</taxon>
    </lineage>
</organism>
<dbReference type="InterPro" id="IPR043160">
    <property type="entry name" value="Dynein_C_barrel"/>
</dbReference>
<dbReference type="OMA" id="RIMMNDK"/>
<sequence>MEGFKKIFDSQEPHREDLPGQWKEDLDDFQKIVMLRCLRADMVTSAMQDYVAKHMGQRFIEPQTSDLGVVFKESSPVTPLIFVLSAGTDPAADLYKFAEEMRFSKKLSAISLGQGQGPRAEALIRSAMDRGKWVFFQNCHLAPSWMPSLERLIEGIDPDKVHRDFRLWLTSMPSNQFPVAILQNGSKMTIEPPRGIKANLLRAYMAQNDDFLNSCTKVSVFKSLLFSLCLFHGVALERRKFGALGFNIPYEYTTGDLRICISQLKMFLDEYEELPFKCLTYTAGHINYGGRVTDDWDRRCMMNILSDFYCYDVLKPDHKYSEAGTYRQIDTDCDNNGYIQYIRSLPINDTPEIFGMHDNANITFAQNESFATLNALIHLQPKSSSASGRSSEEVDTTGQTLDTTGQILETTHAHLPTRHCILLPHPPYIYPHAALFLSIPLPSPRYNRLLQEIIRSSRDILKAIKGLVVMSEPLEKMFNSLYINEVPSLWSKKAYPSLKPLASWTEDLLARVQFIQHWIDAGVPTVFWISGFFFPQAFLTGTLQNYARKSVISIDTITFDFKVTLSKYTWFVKFMYHNGVLRNHQTFHYEDIKERPEDGCYIRGLYVEGARWDPVEQQLGESRPKELYTDMATMWLVPEGNRTPPTKGIYICPIYKTLTRAGTLSTTGHSTNYVISVEIPTSREQKHWVKRGVAMICAL</sequence>
<name>H2YHS2_CIOSA</name>
<dbReference type="GO" id="GO:0030286">
    <property type="term" value="C:dynein complex"/>
    <property type="evidence" value="ECO:0007669"/>
    <property type="project" value="InterPro"/>
</dbReference>
<dbReference type="PANTHER" id="PTHR22878:SF73">
    <property type="entry name" value="DYNEIN AXONEMAL HEAVY CHAIN 1"/>
    <property type="match status" value="1"/>
</dbReference>
<evidence type="ECO:0000313" key="5">
    <source>
        <dbReference type="Proteomes" id="UP000007875"/>
    </source>
</evidence>
<dbReference type="Pfam" id="PF18199">
    <property type="entry name" value="Dynein_C"/>
    <property type="match status" value="1"/>
</dbReference>
<feature type="domain" description="Dynein heavy chain region D6 P-loop" evidence="1">
    <location>
        <begin position="76"/>
        <end position="189"/>
    </location>
</feature>
<dbReference type="GO" id="GO:0045505">
    <property type="term" value="F:dynein intermediate chain binding"/>
    <property type="evidence" value="ECO:0007669"/>
    <property type="project" value="InterPro"/>
</dbReference>